<sequence length="160" mass="17410">MQRYQQIENDALGWSVTLVDFASDQRGDLTDLAAVLHRVDAWREGESDANLVITQMSDDVGYSNIDRKPAGQTVRTESGQYTLWAGRLTDRTCPGSQSGTGSAGAADSATVEFGDLPSVRAMAGDEVRLDLGFDTEFKSYDDGCCCKLQAESRDDPVFIL</sequence>
<gene>
    <name evidence="1" type="ORF">I6G51_10985</name>
</gene>
<accession>A0A7T2XL55</accession>
<dbReference type="GeneID" id="70782611"/>
<organism evidence="1 2">
    <name type="scientific">Corynebacterium minutissimum</name>
    <dbReference type="NCBI Taxonomy" id="38301"/>
    <lineage>
        <taxon>Bacteria</taxon>
        <taxon>Bacillati</taxon>
        <taxon>Actinomycetota</taxon>
        <taxon>Actinomycetes</taxon>
        <taxon>Mycobacteriales</taxon>
        <taxon>Corynebacteriaceae</taxon>
        <taxon>Corynebacterium</taxon>
    </lineage>
</organism>
<dbReference type="RefSeq" id="WP_039676314.1">
    <property type="nucleotide sequence ID" value="NZ_CP065689.1"/>
</dbReference>
<name>A0A7T2XL55_9CORY</name>
<proteinExistence type="predicted"/>
<dbReference type="Proteomes" id="UP000594905">
    <property type="component" value="Chromosome"/>
</dbReference>
<keyword evidence="2" id="KW-1185">Reference proteome</keyword>
<evidence type="ECO:0000313" key="2">
    <source>
        <dbReference type="Proteomes" id="UP000594905"/>
    </source>
</evidence>
<dbReference type="EMBL" id="CP065689">
    <property type="protein sequence ID" value="QPS59395.1"/>
    <property type="molecule type" value="Genomic_DNA"/>
</dbReference>
<protein>
    <submittedName>
        <fullName evidence="1">Uncharacterized protein</fullName>
    </submittedName>
</protein>
<evidence type="ECO:0000313" key="1">
    <source>
        <dbReference type="EMBL" id="QPS59395.1"/>
    </source>
</evidence>
<reference evidence="1 2" key="1">
    <citation type="submission" date="2020-12" db="EMBL/GenBank/DDBJ databases">
        <title>FDA dAtabase for Regulatory Grade micrObial Sequences (FDA-ARGOS): Supporting development and validation of Infectious Disease Dx tests.</title>
        <authorList>
            <person name="Sproer C."/>
            <person name="Gronow S."/>
            <person name="Severitt S."/>
            <person name="Schroder I."/>
            <person name="Tallon L."/>
            <person name="Sadzewicz L."/>
            <person name="Zhao X."/>
            <person name="Boylan J."/>
            <person name="Ott S."/>
            <person name="Bowen H."/>
            <person name="Vavikolanu K."/>
            <person name="Mehta A."/>
            <person name="Aluvathingal J."/>
            <person name="Nadendla S."/>
            <person name="Lowell S."/>
            <person name="Myers T."/>
            <person name="Yan Y."/>
            <person name="Sichtig H."/>
        </authorList>
    </citation>
    <scope>NUCLEOTIDE SEQUENCE [LARGE SCALE GENOMIC DNA]</scope>
    <source>
        <strain evidence="1 2">FDAARGOS_894</strain>
    </source>
</reference>